<protein>
    <submittedName>
        <fullName evidence="2">Uncharacterized protein</fullName>
    </submittedName>
</protein>
<organism evidence="2 3">
    <name type="scientific">Azospirillum oryzae</name>
    <dbReference type="NCBI Taxonomy" id="286727"/>
    <lineage>
        <taxon>Bacteria</taxon>
        <taxon>Pseudomonadati</taxon>
        <taxon>Pseudomonadota</taxon>
        <taxon>Alphaproteobacteria</taxon>
        <taxon>Rhodospirillales</taxon>
        <taxon>Azospirillaceae</taxon>
        <taxon>Azospirillum</taxon>
    </lineage>
</organism>
<name>A0A1X7HHR5_9PROT</name>
<dbReference type="EMBL" id="FXAK01000008">
    <property type="protein sequence ID" value="SMF86606.1"/>
    <property type="molecule type" value="Genomic_DNA"/>
</dbReference>
<evidence type="ECO:0000256" key="1">
    <source>
        <dbReference type="SAM" id="MobiDB-lite"/>
    </source>
</evidence>
<sequence length="59" mass="6296">MGIPKRKPQENGSGVDGESLMAHLDANGGRLPEPIATAVNKSCRDAFLRARALRAEPKP</sequence>
<dbReference type="Proteomes" id="UP000192936">
    <property type="component" value="Unassembled WGS sequence"/>
</dbReference>
<feature type="region of interest" description="Disordered" evidence="1">
    <location>
        <begin position="1"/>
        <end position="32"/>
    </location>
</feature>
<proteinExistence type="predicted"/>
<gene>
    <name evidence="2" type="ORF">SAMN02982917_6005</name>
</gene>
<dbReference type="RefSeq" id="WP_085090886.1">
    <property type="nucleotide sequence ID" value="NZ_FXAK01000008.1"/>
</dbReference>
<reference evidence="2 3" key="1">
    <citation type="submission" date="2017-04" db="EMBL/GenBank/DDBJ databases">
        <authorList>
            <person name="Afonso C.L."/>
            <person name="Miller P.J."/>
            <person name="Scott M.A."/>
            <person name="Spackman E."/>
            <person name="Goraichik I."/>
            <person name="Dimitrov K.M."/>
            <person name="Suarez D.L."/>
            <person name="Swayne D.E."/>
        </authorList>
    </citation>
    <scope>NUCLEOTIDE SEQUENCE [LARGE SCALE GENOMIC DNA]</scope>
    <source>
        <strain evidence="2 3">A2P</strain>
    </source>
</reference>
<dbReference type="STRING" id="286727.SAMN02982917_6005"/>
<accession>A0A1X7HHR5</accession>
<dbReference type="AlphaFoldDB" id="A0A1X7HHR5"/>
<evidence type="ECO:0000313" key="3">
    <source>
        <dbReference type="Proteomes" id="UP000192936"/>
    </source>
</evidence>
<evidence type="ECO:0000313" key="2">
    <source>
        <dbReference type="EMBL" id="SMF86606.1"/>
    </source>
</evidence>
<dbReference type="OrthoDB" id="9893683at2"/>